<proteinExistence type="predicted"/>
<organism evidence="1">
    <name type="scientific">marine sediment metagenome</name>
    <dbReference type="NCBI Taxonomy" id="412755"/>
    <lineage>
        <taxon>unclassified sequences</taxon>
        <taxon>metagenomes</taxon>
        <taxon>ecological metagenomes</taxon>
    </lineage>
</organism>
<evidence type="ECO:0008006" key="2">
    <source>
        <dbReference type="Google" id="ProtNLM"/>
    </source>
</evidence>
<dbReference type="PROSITE" id="PS51257">
    <property type="entry name" value="PROKAR_LIPOPROTEIN"/>
    <property type="match status" value="1"/>
</dbReference>
<name>X1VI22_9ZZZZ</name>
<comment type="caution">
    <text evidence="1">The sequence shown here is derived from an EMBL/GenBank/DDBJ whole genome shotgun (WGS) entry which is preliminary data.</text>
</comment>
<dbReference type="EMBL" id="BARW01027299">
    <property type="protein sequence ID" value="GAJ14641.1"/>
    <property type="molecule type" value="Genomic_DNA"/>
</dbReference>
<gene>
    <name evidence="1" type="ORF">S12H4_44322</name>
</gene>
<dbReference type="AlphaFoldDB" id="X1VI22"/>
<evidence type="ECO:0000313" key="1">
    <source>
        <dbReference type="EMBL" id="GAJ14641.1"/>
    </source>
</evidence>
<reference evidence="1" key="1">
    <citation type="journal article" date="2014" name="Front. Microbiol.">
        <title>High frequency of phylogenetically diverse reductive dehalogenase-homologous genes in deep subseafloor sedimentary metagenomes.</title>
        <authorList>
            <person name="Kawai M."/>
            <person name="Futagami T."/>
            <person name="Toyoda A."/>
            <person name="Takaki Y."/>
            <person name="Nishi S."/>
            <person name="Hori S."/>
            <person name="Arai W."/>
            <person name="Tsubouchi T."/>
            <person name="Morono Y."/>
            <person name="Uchiyama I."/>
            <person name="Ito T."/>
            <person name="Fujiyama A."/>
            <person name="Inagaki F."/>
            <person name="Takami H."/>
        </authorList>
    </citation>
    <scope>NUCLEOTIDE SEQUENCE</scope>
    <source>
        <strain evidence="1">Expedition CK06-06</strain>
    </source>
</reference>
<sequence length="86" mass="10012">MKKQIYLILVTSVIVFTACQNTRNKTKKAEPVSKVWTAEQSKAWHEEHGWLRGCNFNPSTAINQLEMWQAESFDLETIDRELGWAE</sequence>
<feature type="non-terminal residue" evidence="1">
    <location>
        <position position="86"/>
    </location>
</feature>
<protein>
    <recommendedName>
        <fullName evidence="2">1,4-beta-xylanase</fullName>
    </recommendedName>
</protein>
<accession>X1VI22</accession>